<accession>A0AAV2EUG9</accession>
<evidence type="ECO:0008006" key="5">
    <source>
        <dbReference type="Google" id="ProtNLM"/>
    </source>
</evidence>
<sequence length="80" mass="8617">MFRRGGALFLFAVALTTRMKAAKTSSCLPEQGQYEALSPSPVSNFSQPNSPSFTTGLPCDGVTSALEDTKDLPRYLWLGS</sequence>
<name>A0AAV2EUG9_9ROSI</name>
<organism evidence="3 4">
    <name type="scientific">Linum trigynum</name>
    <dbReference type="NCBI Taxonomy" id="586398"/>
    <lineage>
        <taxon>Eukaryota</taxon>
        <taxon>Viridiplantae</taxon>
        <taxon>Streptophyta</taxon>
        <taxon>Embryophyta</taxon>
        <taxon>Tracheophyta</taxon>
        <taxon>Spermatophyta</taxon>
        <taxon>Magnoliopsida</taxon>
        <taxon>eudicotyledons</taxon>
        <taxon>Gunneridae</taxon>
        <taxon>Pentapetalae</taxon>
        <taxon>rosids</taxon>
        <taxon>fabids</taxon>
        <taxon>Malpighiales</taxon>
        <taxon>Linaceae</taxon>
        <taxon>Linum</taxon>
    </lineage>
</organism>
<keyword evidence="2" id="KW-0732">Signal</keyword>
<proteinExistence type="predicted"/>
<feature type="signal peptide" evidence="2">
    <location>
        <begin position="1"/>
        <end position="21"/>
    </location>
</feature>
<protein>
    <recommendedName>
        <fullName evidence="5">Secreted protein</fullName>
    </recommendedName>
</protein>
<evidence type="ECO:0000256" key="1">
    <source>
        <dbReference type="SAM" id="MobiDB-lite"/>
    </source>
</evidence>
<feature type="region of interest" description="Disordered" evidence="1">
    <location>
        <begin position="33"/>
        <end position="55"/>
    </location>
</feature>
<dbReference type="AlphaFoldDB" id="A0AAV2EUG9"/>
<feature type="chain" id="PRO_5044021926" description="Secreted protein" evidence="2">
    <location>
        <begin position="22"/>
        <end position="80"/>
    </location>
</feature>
<gene>
    <name evidence="3" type="ORF">LTRI10_LOCUS30231</name>
</gene>
<keyword evidence="4" id="KW-1185">Reference proteome</keyword>
<evidence type="ECO:0000313" key="3">
    <source>
        <dbReference type="EMBL" id="CAL1389368.1"/>
    </source>
</evidence>
<feature type="compositionally biased region" description="Polar residues" evidence="1">
    <location>
        <begin position="40"/>
        <end position="55"/>
    </location>
</feature>
<reference evidence="3 4" key="1">
    <citation type="submission" date="2024-04" db="EMBL/GenBank/DDBJ databases">
        <authorList>
            <person name="Fracassetti M."/>
        </authorList>
    </citation>
    <scope>NUCLEOTIDE SEQUENCE [LARGE SCALE GENOMIC DNA]</scope>
</reference>
<evidence type="ECO:0000256" key="2">
    <source>
        <dbReference type="SAM" id="SignalP"/>
    </source>
</evidence>
<evidence type="ECO:0000313" key="4">
    <source>
        <dbReference type="Proteomes" id="UP001497516"/>
    </source>
</evidence>
<dbReference type="Proteomes" id="UP001497516">
    <property type="component" value="Chromosome 5"/>
</dbReference>
<dbReference type="EMBL" id="OZ034818">
    <property type="protein sequence ID" value="CAL1389368.1"/>
    <property type="molecule type" value="Genomic_DNA"/>
</dbReference>